<dbReference type="EMBL" id="CP131060">
    <property type="protein sequence ID" value="WNY26199.1"/>
    <property type="molecule type" value="Genomic_DNA"/>
</dbReference>
<evidence type="ECO:0000313" key="1">
    <source>
        <dbReference type="EMBL" id="WNY26199.1"/>
    </source>
</evidence>
<gene>
    <name evidence="1" type="ORF">MsAc7_17720</name>
</gene>
<name>A0AA96V413_9EURY</name>
<reference evidence="1 2" key="1">
    <citation type="submission" date="2023-07" db="EMBL/GenBank/DDBJ databases">
        <title>Closed genoem sequence of Methanosarcinaceae archaeon Ac7.</title>
        <authorList>
            <person name="Poehlein A."/>
            <person name="Protasov E."/>
            <person name="Platt K."/>
            <person name="Reeh H."/>
            <person name="Daniel R."/>
            <person name="Brune A."/>
        </authorList>
    </citation>
    <scope>NUCLEOTIDE SEQUENCE [LARGE SCALE GENOMIC DNA]</scope>
    <source>
        <strain evidence="1 2">Ac7</strain>
    </source>
</reference>
<proteinExistence type="predicted"/>
<sequence>MTKFTKKINGTDYEFEIVPDGKKGSIVFPDGQIIPIIRIMPDTDGKKINKEFWIFEFENDVNFNSAKISGFRLPDSVLKDVHADKRKIGYASAIQKAVETGKPQLINRGSMPENMSPLAGDGEGDIVSFETYIDAAGNVETKWSHNY</sequence>
<evidence type="ECO:0000313" key="2">
    <source>
        <dbReference type="Proteomes" id="UP001303587"/>
    </source>
</evidence>
<organism evidence="1 2">
    <name type="scientific">Methanolapillus millepedarum</name>
    <dbReference type="NCBI Taxonomy" id="3028296"/>
    <lineage>
        <taxon>Archaea</taxon>
        <taxon>Methanobacteriati</taxon>
        <taxon>Methanobacteriota</taxon>
        <taxon>Stenosarchaea group</taxon>
        <taxon>Methanomicrobia</taxon>
        <taxon>Methanosarcinales</taxon>
        <taxon>Methanosarcinaceae</taxon>
        <taxon>Methanolapillus</taxon>
    </lineage>
</organism>
<dbReference type="RefSeq" id="WP_338102529.1">
    <property type="nucleotide sequence ID" value="NZ_CP131060.1"/>
</dbReference>
<dbReference type="AlphaFoldDB" id="A0AA96V413"/>
<protein>
    <submittedName>
        <fullName evidence="1">Uncharacterized protein</fullName>
    </submittedName>
</protein>
<accession>A0AA96V413</accession>
<dbReference type="Proteomes" id="UP001303587">
    <property type="component" value="Chromosome"/>
</dbReference>
<dbReference type="GeneID" id="89230867"/>
<keyword evidence="2" id="KW-1185">Reference proteome</keyword>